<sequence>MITNRTEPTDHQQPTDHTPPAWHAATALRTAGHHVHYVTHGQTICLGPCGTYELLR</sequence>
<feature type="region of interest" description="Disordered" evidence="1">
    <location>
        <begin position="1"/>
        <end position="20"/>
    </location>
</feature>
<accession>A0ABT0UNI3</accession>
<evidence type="ECO:0000313" key="2">
    <source>
        <dbReference type="EMBL" id="MCM2390172.1"/>
    </source>
</evidence>
<gene>
    <name evidence="2" type="ORF">NBG84_18060</name>
</gene>
<protein>
    <submittedName>
        <fullName evidence="2">Uncharacterized protein</fullName>
    </submittedName>
</protein>
<dbReference type="Proteomes" id="UP001431429">
    <property type="component" value="Unassembled WGS sequence"/>
</dbReference>
<evidence type="ECO:0000256" key="1">
    <source>
        <dbReference type="SAM" id="MobiDB-lite"/>
    </source>
</evidence>
<name>A0ABT0UNI3_9ACTN</name>
<evidence type="ECO:0000313" key="3">
    <source>
        <dbReference type="Proteomes" id="UP001431429"/>
    </source>
</evidence>
<dbReference type="RefSeq" id="WP_250920501.1">
    <property type="nucleotide sequence ID" value="NZ_JAMQAW010000023.1"/>
</dbReference>
<comment type="caution">
    <text evidence="2">The sequence shown here is derived from an EMBL/GenBank/DDBJ whole genome shotgun (WGS) entry which is preliminary data.</text>
</comment>
<proteinExistence type="predicted"/>
<organism evidence="2 3">
    <name type="scientific">Streptomyces albipurpureus</name>
    <dbReference type="NCBI Taxonomy" id="2897419"/>
    <lineage>
        <taxon>Bacteria</taxon>
        <taxon>Bacillati</taxon>
        <taxon>Actinomycetota</taxon>
        <taxon>Actinomycetes</taxon>
        <taxon>Kitasatosporales</taxon>
        <taxon>Streptomycetaceae</taxon>
        <taxon>Streptomyces</taxon>
    </lineage>
</organism>
<reference evidence="2" key="1">
    <citation type="submission" date="2022-06" db="EMBL/GenBank/DDBJ databases">
        <title>Genome public.</title>
        <authorList>
            <person name="Sun Q."/>
        </authorList>
    </citation>
    <scope>NUCLEOTIDE SEQUENCE</scope>
    <source>
        <strain evidence="2">CWNU-1</strain>
    </source>
</reference>
<dbReference type="EMBL" id="JAMQAW010000023">
    <property type="protein sequence ID" value="MCM2390172.1"/>
    <property type="molecule type" value="Genomic_DNA"/>
</dbReference>
<keyword evidence="3" id="KW-1185">Reference proteome</keyword>